<protein>
    <submittedName>
        <fullName evidence="2">Uncharacterized protein</fullName>
    </submittedName>
</protein>
<dbReference type="EMBL" id="QGTZ01000009">
    <property type="protein sequence ID" value="PWW37395.1"/>
    <property type="molecule type" value="Genomic_DNA"/>
</dbReference>
<evidence type="ECO:0000313" key="3">
    <source>
        <dbReference type="Proteomes" id="UP000247078"/>
    </source>
</evidence>
<name>A0A855Y924_9BACL</name>
<comment type="caution">
    <text evidence="2">The sequence shown here is derived from an EMBL/GenBank/DDBJ whole genome shotgun (WGS) entry which is preliminary data.</text>
</comment>
<feature type="region of interest" description="Disordered" evidence="1">
    <location>
        <begin position="35"/>
        <end position="87"/>
    </location>
</feature>
<evidence type="ECO:0000256" key="1">
    <source>
        <dbReference type="SAM" id="MobiDB-lite"/>
    </source>
</evidence>
<sequence length="87" mass="9806">MKYQVEKTFREKPKYNRFAQGDFYETDDLERAEHLQKEGYIGEEIKETKTKSGRGKSNAGKGKSDDPGGDVSESSQAEQKNTPAEAE</sequence>
<evidence type="ECO:0000313" key="2">
    <source>
        <dbReference type="EMBL" id="PWW37395.1"/>
    </source>
</evidence>
<feature type="compositionally biased region" description="Polar residues" evidence="1">
    <location>
        <begin position="72"/>
        <end position="87"/>
    </location>
</feature>
<organism evidence="2 3">
    <name type="scientific">Paenibacillus pabuli</name>
    <dbReference type="NCBI Taxonomy" id="1472"/>
    <lineage>
        <taxon>Bacteria</taxon>
        <taxon>Bacillati</taxon>
        <taxon>Bacillota</taxon>
        <taxon>Bacilli</taxon>
        <taxon>Bacillales</taxon>
        <taxon>Paenibacillaceae</taxon>
        <taxon>Paenibacillus</taxon>
    </lineage>
</organism>
<reference evidence="2 3" key="1">
    <citation type="submission" date="2018-05" db="EMBL/GenBank/DDBJ databases">
        <title>Freshwater and sediment microbial communities from various areas in North America, analyzing microbe dynamics in response to fracking.</title>
        <authorList>
            <person name="Lamendella R."/>
        </authorList>
    </citation>
    <scope>NUCLEOTIDE SEQUENCE [LARGE SCALE GENOMIC DNA]</scope>
    <source>
        <strain evidence="2 3">DB-3</strain>
    </source>
</reference>
<dbReference type="Proteomes" id="UP000247078">
    <property type="component" value="Unassembled WGS sequence"/>
</dbReference>
<dbReference type="AlphaFoldDB" id="A0A855Y924"/>
<gene>
    <name evidence="2" type="ORF">DET56_109282</name>
</gene>
<dbReference type="RefSeq" id="WP_146217241.1">
    <property type="nucleotide sequence ID" value="NZ_QGTZ01000009.1"/>
</dbReference>
<proteinExistence type="predicted"/>
<accession>A0A855Y924</accession>